<dbReference type="Proteomes" id="UP000249723">
    <property type="component" value="Unassembled WGS sequence"/>
</dbReference>
<evidence type="ECO:0000256" key="1">
    <source>
        <dbReference type="SAM" id="MobiDB-lite"/>
    </source>
</evidence>
<dbReference type="STRING" id="289078.A0A2X0KAV4"/>
<dbReference type="PANTHER" id="PTHR28139">
    <property type="entry name" value="UPF0768 PROTEIN YBL029C-A"/>
    <property type="match status" value="1"/>
</dbReference>
<name>A0A2X0KAV4_9BASI</name>
<reference evidence="3" key="1">
    <citation type="submission" date="2016-10" db="EMBL/GenBank/DDBJ databases">
        <authorList>
            <person name="Jeantristanb JTB J.-T."/>
            <person name="Ricardo R."/>
        </authorList>
    </citation>
    <scope>NUCLEOTIDE SEQUENCE [LARGE SCALE GENOMIC DNA]</scope>
</reference>
<dbReference type="AlphaFoldDB" id="A0A2X0KAV4"/>
<evidence type="ECO:0000313" key="3">
    <source>
        <dbReference type="Proteomes" id="UP000249723"/>
    </source>
</evidence>
<organism evidence="2 3">
    <name type="scientific">Microbotryum saponariae</name>
    <dbReference type="NCBI Taxonomy" id="289078"/>
    <lineage>
        <taxon>Eukaryota</taxon>
        <taxon>Fungi</taxon>
        <taxon>Dikarya</taxon>
        <taxon>Basidiomycota</taxon>
        <taxon>Pucciniomycotina</taxon>
        <taxon>Microbotryomycetes</taxon>
        <taxon>Microbotryales</taxon>
        <taxon>Microbotryaceae</taxon>
        <taxon>Microbotryum</taxon>
    </lineage>
</organism>
<protein>
    <submittedName>
        <fullName evidence="2">BZ3500_MvSof-1268-A1-R1_Chr2-2g05122 protein</fullName>
    </submittedName>
</protein>
<dbReference type="EMBL" id="FMWP01000010">
    <property type="protein sequence ID" value="SCZ87656.1"/>
    <property type="molecule type" value="Genomic_DNA"/>
</dbReference>
<dbReference type="PANTHER" id="PTHR28139:SF1">
    <property type="entry name" value="UPF0768 PROTEIN YBL029C-A"/>
    <property type="match status" value="1"/>
</dbReference>
<feature type="compositionally biased region" description="Polar residues" evidence="1">
    <location>
        <begin position="105"/>
        <end position="114"/>
    </location>
</feature>
<proteinExistence type="predicted"/>
<dbReference type="OrthoDB" id="5545479at2759"/>
<feature type="region of interest" description="Disordered" evidence="1">
    <location>
        <begin position="72"/>
        <end position="114"/>
    </location>
</feature>
<sequence>MDFCICLQIGCSNRLSQEGDGQSRVCPRCHNAAVVQVKSTNCLEICCVPLVPLGSDHLWHCSICQWQIDQSAPPPPLPQQGWAPSQQQQGYAPQGQMQFQRPGYEQQQQQHYPK</sequence>
<evidence type="ECO:0000313" key="2">
    <source>
        <dbReference type="EMBL" id="SCZ87656.1"/>
    </source>
</evidence>
<accession>A0A2X0KAV4</accession>
<feature type="compositionally biased region" description="Low complexity" evidence="1">
    <location>
        <begin position="79"/>
        <end position="100"/>
    </location>
</feature>
<keyword evidence="3" id="KW-1185">Reference proteome</keyword>
<gene>
    <name evidence="2" type="ORF">BZ3500_MVSOF-1268-A1-R1_CHR2-2G05122</name>
</gene>